<dbReference type="RefSeq" id="WP_319615807.1">
    <property type="nucleotide sequence ID" value="NZ_JAWXYB010000018.1"/>
</dbReference>
<dbReference type="EMBL" id="JAWXYB010000018">
    <property type="protein sequence ID" value="MDX5932950.1"/>
    <property type="molecule type" value="Genomic_DNA"/>
</dbReference>
<protein>
    <recommendedName>
        <fullName evidence="12">NADH-quinone oxidoreductase subunit A</fullName>
        <ecNumber evidence="12">7.1.1.-</ecNumber>
    </recommendedName>
    <alternativeName>
        <fullName evidence="12">NADH dehydrogenase I subunit A</fullName>
    </alternativeName>
    <alternativeName>
        <fullName evidence="12">NDH-1 subunit A</fullName>
    </alternativeName>
    <alternativeName>
        <fullName evidence="12">NUO1</fullName>
    </alternativeName>
</protein>
<dbReference type="AlphaFoldDB" id="A0AAW9DVA6"/>
<evidence type="ECO:0000256" key="4">
    <source>
        <dbReference type="ARBA" id="ARBA00022475"/>
    </source>
</evidence>
<dbReference type="Gene3D" id="1.20.58.1610">
    <property type="entry name" value="NADH:ubiquinone/plastoquinone oxidoreductase, chain 3"/>
    <property type="match status" value="1"/>
</dbReference>
<keyword evidence="3 12" id="KW-0813">Transport</keyword>
<evidence type="ECO:0000256" key="3">
    <source>
        <dbReference type="ARBA" id="ARBA00022448"/>
    </source>
</evidence>
<comment type="subunit">
    <text evidence="12">NDH-1 is composed of 14 different subunits. Subunits NuoA, H, J, K, L, M, N constitute the membrane sector of the complex.</text>
</comment>
<dbReference type="HAMAP" id="MF_01394">
    <property type="entry name" value="NDH1_NuoA"/>
    <property type="match status" value="1"/>
</dbReference>
<feature type="region of interest" description="Disordered" evidence="14">
    <location>
        <begin position="130"/>
        <end position="154"/>
    </location>
</feature>
<reference evidence="15 16" key="1">
    <citation type="submission" date="2023-11" db="EMBL/GenBank/DDBJ databases">
        <title>MicrobeMod: A computational toolkit for identifying prokaryotic methylation and restriction-modification with nanopore sequencing.</title>
        <authorList>
            <person name="Crits-Christoph A."/>
            <person name="Kang S.C."/>
            <person name="Lee H."/>
            <person name="Ostrov N."/>
        </authorList>
    </citation>
    <scope>NUCLEOTIDE SEQUENCE [LARGE SCALE GENOMIC DNA]</scope>
    <source>
        <strain evidence="15 16">DSMZ 700</strain>
    </source>
</reference>
<keyword evidence="16" id="KW-1185">Reference proteome</keyword>
<keyword evidence="10 12" id="KW-0830">Ubiquinone</keyword>
<evidence type="ECO:0000256" key="6">
    <source>
        <dbReference type="ARBA" id="ARBA00022719"/>
    </source>
</evidence>
<keyword evidence="9 12" id="KW-0520">NAD</keyword>
<keyword evidence="8 12" id="KW-1133">Transmembrane helix</keyword>
<gene>
    <name evidence="15" type="primary">ndhC</name>
    <name evidence="12" type="synonym">nuoA</name>
    <name evidence="15" type="ORF">SIL87_19545</name>
</gene>
<evidence type="ECO:0000313" key="16">
    <source>
        <dbReference type="Proteomes" id="UP001279553"/>
    </source>
</evidence>
<evidence type="ECO:0000256" key="1">
    <source>
        <dbReference type="ARBA" id="ARBA00004141"/>
    </source>
</evidence>
<dbReference type="InterPro" id="IPR000440">
    <property type="entry name" value="NADH_UbQ/plastoQ_OxRdtase_su3"/>
</dbReference>
<keyword evidence="11 12" id="KW-0472">Membrane</keyword>
<evidence type="ECO:0000256" key="11">
    <source>
        <dbReference type="ARBA" id="ARBA00023136"/>
    </source>
</evidence>
<comment type="function">
    <text evidence="12">NDH-1 shuttles electrons from NADH, via FMN and iron-sulfur (Fe-S) centers, to quinones in the respiratory chain. The immediate electron acceptor for the enzyme in this species is believed to be ubiquinone. Couples the redox reaction to proton translocation (for every two electrons transferred, four hydrogen ions are translocated across the cytoplasmic membrane), and thus conserves the redox energy in a proton gradient.</text>
</comment>
<dbReference type="Proteomes" id="UP001279553">
    <property type="component" value="Unassembled WGS sequence"/>
</dbReference>
<accession>A0AAW9DVA6</accession>
<keyword evidence="4 12" id="KW-1003">Cell membrane</keyword>
<dbReference type="GO" id="GO:0008137">
    <property type="term" value="F:NADH dehydrogenase (ubiquinone) activity"/>
    <property type="evidence" value="ECO:0007669"/>
    <property type="project" value="InterPro"/>
</dbReference>
<dbReference type="GO" id="GO:0005886">
    <property type="term" value="C:plasma membrane"/>
    <property type="evidence" value="ECO:0007669"/>
    <property type="project" value="UniProtKB-SubCell"/>
</dbReference>
<dbReference type="Pfam" id="PF00507">
    <property type="entry name" value="Oxidored_q4"/>
    <property type="match status" value="1"/>
</dbReference>
<evidence type="ECO:0000256" key="10">
    <source>
        <dbReference type="ARBA" id="ARBA00023075"/>
    </source>
</evidence>
<comment type="subcellular location">
    <subcellularLocation>
        <location evidence="12 13">Cell membrane</location>
        <topology evidence="12 13">Multi-pass membrane protein</topology>
    </subcellularLocation>
    <subcellularLocation>
        <location evidence="1">Membrane</location>
        <topology evidence="1">Multi-pass membrane protein</topology>
    </subcellularLocation>
</comment>
<keyword evidence="6 12" id="KW-0874">Quinone</keyword>
<evidence type="ECO:0000256" key="9">
    <source>
        <dbReference type="ARBA" id="ARBA00023027"/>
    </source>
</evidence>
<organism evidence="15 16">
    <name type="scientific">Acidiphilium acidophilum</name>
    <name type="common">Thiobacillus acidophilus</name>
    <dbReference type="NCBI Taxonomy" id="76588"/>
    <lineage>
        <taxon>Bacteria</taxon>
        <taxon>Pseudomonadati</taxon>
        <taxon>Pseudomonadota</taxon>
        <taxon>Alphaproteobacteria</taxon>
        <taxon>Acetobacterales</taxon>
        <taxon>Acidocellaceae</taxon>
        <taxon>Acidiphilium</taxon>
    </lineage>
</organism>
<proteinExistence type="inferred from homology"/>
<evidence type="ECO:0000313" key="15">
    <source>
        <dbReference type="EMBL" id="MDX5932950.1"/>
    </source>
</evidence>
<dbReference type="GO" id="GO:0050136">
    <property type="term" value="F:NADH dehydrogenase (quinone) (non-electrogenic) activity"/>
    <property type="evidence" value="ECO:0007669"/>
    <property type="project" value="UniProtKB-UniRule"/>
</dbReference>
<dbReference type="InterPro" id="IPR023043">
    <property type="entry name" value="NAD(P)H_OxRDtase_bac/plastid"/>
</dbReference>
<dbReference type="GO" id="GO:0048038">
    <property type="term" value="F:quinone binding"/>
    <property type="evidence" value="ECO:0007669"/>
    <property type="project" value="UniProtKB-KW"/>
</dbReference>
<feature type="transmembrane region" description="Helical" evidence="12">
    <location>
        <begin position="65"/>
        <end position="88"/>
    </location>
</feature>
<keyword evidence="7 12" id="KW-1278">Translocase</keyword>
<feature type="transmembrane region" description="Helical" evidence="12">
    <location>
        <begin position="94"/>
        <end position="115"/>
    </location>
</feature>
<comment type="caution">
    <text evidence="15">The sequence shown here is derived from an EMBL/GenBank/DDBJ whole genome shotgun (WGS) entry which is preliminary data.</text>
</comment>
<sequence length="154" mass="17149">MSHHVVPTNFIGLGFYVIAIVAMVTVMIGGSYVLGPRKRGPADTNPFESGIIPAHDTQIRFPSQFYIVAMLFVVFDLEMVFVFAWAVAAREVGWVGYGAIVAFLAFLLVALAYLWRSGALEWGPKPYDRTRPRSIPRRHLPTPEPWTSRKGPSA</sequence>
<name>A0AAW9DVA6_ACIAO</name>
<evidence type="ECO:0000256" key="13">
    <source>
        <dbReference type="RuleBase" id="RU003639"/>
    </source>
</evidence>
<comment type="similarity">
    <text evidence="2 12 13">Belongs to the complex I subunit 3 family.</text>
</comment>
<dbReference type="GO" id="GO:0030964">
    <property type="term" value="C:NADH dehydrogenase complex"/>
    <property type="evidence" value="ECO:0007669"/>
    <property type="project" value="TreeGrafter"/>
</dbReference>
<evidence type="ECO:0000256" key="14">
    <source>
        <dbReference type="SAM" id="MobiDB-lite"/>
    </source>
</evidence>
<dbReference type="EC" id="7.1.1.-" evidence="12"/>
<comment type="catalytic activity">
    <reaction evidence="12 13">
        <text>a quinone + NADH + 5 H(+)(in) = a quinol + NAD(+) + 4 H(+)(out)</text>
        <dbReference type="Rhea" id="RHEA:57888"/>
        <dbReference type="ChEBI" id="CHEBI:15378"/>
        <dbReference type="ChEBI" id="CHEBI:24646"/>
        <dbReference type="ChEBI" id="CHEBI:57540"/>
        <dbReference type="ChEBI" id="CHEBI:57945"/>
        <dbReference type="ChEBI" id="CHEBI:132124"/>
    </reaction>
</comment>
<dbReference type="InterPro" id="IPR038430">
    <property type="entry name" value="NDAH_ubi_oxred_su3_sf"/>
</dbReference>
<dbReference type="PANTHER" id="PTHR11058:SF21">
    <property type="entry name" value="NADH-QUINONE OXIDOREDUCTASE SUBUNIT A"/>
    <property type="match status" value="1"/>
</dbReference>
<evidence type="ECO:0000256" key="2">
    <source>
        <dbReference type="ARBA" id="ARBA00008472"/>
    </source>
</evidence>
<keyword evidence="15" id="KW-0560">Oxidoreductase</keyword>
<evidence type="ECO:0000256" key="5">
    <source>
        <dbReference type="ARBA" id="ARBA00022692"/>
    </source>
</evidence>
<keyword evidence="5 12" id="KW-0812">Transmembrane</keyword>
<evidence type="ECO:0000256" key="7">
    <source>
        <dbReference type="ARBA" id="ARBA00022967"/>
    </source>
</evidence>
<dbReference type="PANTHER" id="PTHR11058">
    <property type="entry name" value="NADH-UBIQUINONE OXIDOREDUCTASE CHAIN 3"/>
    <property type="match status" value="1"/>
</dbReference>
<evidence type="ECO:0000256" key="8">
    <source>
        <dbReference type="ARBA" id="ARBA00022989"/>
    </source>
</evidence>
<feature type="transmembrane region" description="Helical" evidence="12">
    <location>
        <begin position="13"/>
        <end position="34"/>
    </location>
</feature>
<evidence type="ECO:0000256" key="12">
    <source>
        <dbReference type="HAMAP-Rule" id="MF_01394"/>
    </source>
</evidence>